<reference evidence="2" key="1">
    <citation type="journal article" date="2021" name="PeerJ">
        <title>Extensive microbial diversity within the chicken gut microbiome revealed by metagenomics and culture.</title>
        <authorList>
            <person name="Gilroy R."/>
            <person name="Ravi A."/>
            <person name="Getino M."/>
            <person name="Pursley I."/>
            <person name="Horton D.L."/>
            <person name="Alikhan N.F."/>
            <person name="Baker D."/>
            <person name="Gharbi K."/>
            <person name="Hall N."/>
            <person name="Watson M."/>
            <person name="Adriaenssens E.M."/>
            <person name="Foster-Nyarko E."/>
            <person name="Jarju S."/>
            <person name="Secka A."/>
            <person name="Antonio M."/>
            <person name="Oren A."/>
            <person name="Chaudhuri R.R."/>
            <person name="La Ragione R."/>
            <person name="Hildebrand F."/>
            <person name="Pallen M.J."/>
        </authorList>
    </citation>
    <scope>NUCLEOTIDE SEQUENCE</scope>
    <source>
        <strain evidence="2">ChiBcolR7-4860</strain>
    </source>
</reference>
<dbReference type="AlphaFoldDB" id="A0A921IYB1"/>
<gene>
    <name evidence="2" type="ORF">K8U73_01800</name>
</gene>
<evidence type="ECO:0008006" key="4">
    <source>
        <dbReference type="Google" id="ProtNLM"/>
    </source>
</evidence>
<evidence type="ECO:0000313" key="3">
    <source>
        <dbReference type="Proteomes" id="UP000786560"/>
    </source>
</evidence>
<feature type="signal peptide" evidence="1">
    <location>
        <begin position="1"/>
        <end position="31"/>
    </location>
</feature>
<accession>A0A921IYB1</accession>
<dbReference type="RefSeq" id="WP_152595129.1">
    <property type="nucleotide sequence ID" value="NZ_DYUX01000007.1"/>
</dbReference>
<sequence>MKILSSLKHKVVGGVAVAVAAVAIAVPTAYAADYWTSTFVSEDYDYSSAEAISYRTVGVWAEAVQDLSIRDYKAAAPGGACFAEARGSSAYWGPNVDYARAGRF</sequence>
<reference evidence="2" key="2">
    <citation type="submission" date="2021-09" db="EMBL/GenBank/DDBJ databases">
        <authorList>
            <person name="Gilroy R."/>
        </authorList>
    </citation>
    <scope>NUCLEOTIDE SEQUENCE</scope>
    <source>
        <strain evidence="2">ChiBcolR7-4860</strain>
    </source>
</reference>
<feature type="chain" id="PRO_5037115505" description="Lactococcin 972 family bacteriocin" evidence="1">
    <location>
        <begin position="32"/>
        <end position="104"/>
    </location>
</feature>
<comment type="caution">
    <text evidence="2">The sequence shown here is derived from an EMBL/GenBank/DDBJ whole genome shotgun (WGS) entry which is preliminary data.</text>
</comment>
<dbReference type="EMBL" id="DYUX01000007">
    <property type="protein sequence ID" value="HJG41115.1"/>
    <property type="molecule type" value="Genomic_DNA"/>
</dbReference>
<evidence type="ECO:0000256" key="1">
    <source>
        <dbReference type="SAM" id="SignalP"/>
    </source>
</evidence>
<keyword evidence="1" id="KW-0732">Signal</keyword>
<name>A0A921IYB1_9BIFI</name>
<proteinExistence type="predicted"/>
<evidence type="ECO:0000313" key="2">
    <source>
        <dbReference type="EMBL" id="HJG41115.1"/>
    </source>
</evidence>
<dbReference type="Proteomes" id="UP000786560">
    <property type="component" value="Unassembled WGS sequence"/>
</dbReference>
<protein>
    <recommendedName>
        <fullName evidence="4">Lactococcin 972 family bacteriocin</fullName>
    </recommendedName>
</protein>
<organism evidence="2 3">
    <name type="scientific">Bifidobacterium pullorum subsp. gallinarum</name>
    <dbReference type="NCBI Taxonomy" id="78344"/>
    <lineage>
        <taxon>Bacteria</taxon>
        <taxon>Bacillati</taxon>
        <taxon>Actinomycetota</taxon>
        <taxon>Actinomycetes</taxon>
        <taxon>Bifidobacteriales</taxon>
        <taxon>Bifidobacteriaceae</taxon>
        <taxon>Bifidobacterium</taxon>
    </lineage>
</organism>